<keyword evidence="3" id="KW-1185">Reference proteome</keyword>
<evidence type="ECO:0000256" key="1">
    <source>
        <dbReference type="SAM" id="MobiDB-lite"/>
    </source>
</evidence>
<feature type="region of interest" description="Disordered" evidence="1">
    <location>
        <begin position="1"/>
        <end position="48"/>
    </location>
</feature>
<gene>
    <name evidence="2" type="ORF">Q9L58_010499</name>
</gene>
<proteinExistence type="predicted"/>
<evidence type="ECO:0008006" key="4">
    <source>
        <dbReference type="Google" id="ProtNLM"/>
    </source>
</evidence>
<dbReference type="EMBL" id="JBBBZM010000442">
    <property type="protein sequence ID" value="KAL0630652.1"/>
    <property type="molecule type" value="Genomic_DNA"/>
</dbReference>
<evidence type="ECO:0000313" key="3">
    <source>
        <dbReference type="Proteomes" id="UP001447188"/>
    </source>
</evidence>
<dbReference type="Proteomes" id="UP001447188">
    <property type="component" value="Unassembled WGS sequence"/>
</dbReference>
<sequence length="347" mass="38661">MTPARRMDELTRRFLQQRERYEKQHQGDWEADEDNLIPGPSTPPNKASVHFEDIEVTPRPIPRALEVVNDFEIREGGESELEMDPTALLLKTILKRIMALEKRSKTPPPPTKYHNDPALVEKLATLTTKVAELERKFRTAPPLPPATGRPPPGLPATPPAPAAVPKNSWAQVASRKANKPATKTTAPPTPVAPVKRDRTLIITRDCTPIAPTITPLVLRDHINTALRMALIAEVRFTAKLHIQLITITNTKSDHLLKNRTKLEEAIRAILPSATSLQKEVHVVQVAIHNIRTTIPCTTEGFQQVLTEVQTFNPGTTLHRPPRWLTKAPQREGKLSSSMVLSIVGFTD</sequence>
<feature type="compositionally biased region" description="Basic and acidic residues" evidence="1">
    <location>
        <begin position="1"/>
        <end position="28"/>
    </location>
</feature>
<protein>
    <recommendedName>
        <fullName evidence="4">Gag-like protein</fullName>
    </recommendedName>
</protein>
<feature type="region of interest" description="Disordered" evidence="1">
    <location>
        <begin position="137"/>
        <end position="192"/>
    </location>
</feature>
<evidence type="ECO:0000313" key="2">
    <source>
        <dbReference type="EMBL" id="KAL0630652.1"/>
    </source>
</evidence>
<comment type="caution">
    <text evidence="2">The sequence shown here is derived from an EMBL/GenBank/DDBJ whole genome shotgun (WGS) entry which is preliminary data.</text>
</comment>
<accession>A0ABR3G3Y7</accession>
<name>A0ABR3G3Y7_9PEZI</name>
<feature type="compositionally biased region" description="Pro residues" evidence="1">
    <location>
        <begin position="141"/>
        <end position="162"/>
    </location>
</feature>
<reference evidence="2 3" key="1">
    <citation type="submission" date="2024-02" db="EMBL/GenBank/DDBJ databases">
        <title>Discinaceae phylogenomics.</title>
        <authorList>
            <person name="Dirks A.C."/>
            <person name="James T.Y."/>
        </authorList>
    </citation>
    <scope>NUCLEOTIDE SEQUENCE [LARGE SCALE GENOMIC DNA]</scope>
    <source>
        <strain evidence="2 3">ACD0624</strain>
    </source>
</reference>
<organism evidence="2 3">
    <name type="scientific">Discina gigas</name>
    <dbReference type="NCBI Taxonomy" id="1032678"/>
    <lineage>
        <taxon>Eukaryota</taxon>
        <taxon>Fungi</taxon>
        <taxon>Dikarya</taxon>
        <taxon>Ascomycota</taxon>
        <taxon>Pezizomycotina</taxon>
        <taxon>Pezizomycetes</taxon>
        <taxon>Pezizales</taxon>
        <taxon>Discinaceae</taxon>
        <taxon>Discina</taxon>
    </lineage>
</organism>